<dbReference type="Gene3D" id="3.30.70.1290">
    <property type="entry name" value="Transposase IS200-like"/>
    <property type="match status" value="1"/>
</dbReference>
<dbReference type="SUPFAM" id="SSF143422">
    <property type="entry name" value="Transposase IS200-like"/>
    <property type="match status" value="1"/>
</dbReference>
<organism evidence="2 3">
    <name type="scientific">Flaviaesturariibacter flavus</name>
    <dbReference type="NCBI Taxonomy" id="2502780"/>
    <lineage>
        <taxon>Bacteria</taxon>
        <taxon>Pseudomonadati</taxon>
        <taxon>Bacteroidota</taxon>
        <taxon>Chitinophagia</taxon>
        <taxon>Chitinophagales</taxon>
        <taxon>Chitinophagaceae</taxon>
        <taxon>Flaviaestuariibacter</taxon>
    </lineage>
</organism>
<dbReference type="GO" id="GO:0004803">
    <property type="term" value="F:transposase activity"/>
    <property type="evidence" value="ECO:0007669"/>
    <property type="project" value="InterPro"/>
</dbReference>
<feature type="domain" description="Transposase IS200-like" evidence="1">
    <location>
        <begin position="5"/>
        <end position="119"/>
    </location>
</feature>
<proteinExistence type="predicted"/>
<dbReference type="OrthoDB" id="9797997at2"/>
<dbReference type="InterPro" id="IPR002686">
    <property type="entry name" value="Transposase_17"/>
</dbReference>
<evidence type="ECO:0000313" key="3">
    <source>
        <dbReference type="Proteomes" id="UP000295334"/>
    </source>
</evidence>
<reference evidence="2 3" key="1">
    <citation type="submission" date="2019-03" db="EMBL/GenBank/DDBJ databases">
        <authorList>
            <person name="Kim M.K.M."/>
        </authorList>
    </citation>
    <scope>NUCLEOTIDE SEQUENCE [LARGE SCALE GENOMIC DNA]</scope>
    <source>
        <strain evidence="2 3">17J68-12</strain>
    </source>
</reference>
<gene>
    <name evidence="2" type="ORF">EPD60_13375</name>
</gene>
<name>A0A4R1B5G5_9BACT</name>
<dbReference type="PANTHER" id="PTHR33360">
    <property type="entry name" value="TRANSPOSASE FOR INSERTION SEQUENCE ELEMENT IS200"/>
    <property type="match status" value="1"/>
</dbReference>
<accession>A0A4R1B5G5</accession>
<dbReference type="GO" id="GO:0006313">
    <property type="term" value="P:DNA transposition"/>
    <property type="evidence" value="ECO:0007669"/>
    <property type="project" value="InterPro"/>
</dbReference>
<dbReference type="AlphaFoldDB" id="A0A4R1B5G5"/>
<protein>
    <submittedName>
        <fullName evidence="2">Transposase</fullName>
    </submittedName>
</protein>
<dbReference type="GO" id="GO:0003677">
    <property type="term" value="F:DNA binding"/>
    <property type="evidence" value="ECO:0007669"/>
    <property type="project" value="InterPro"/>
</dbReference>
<evidence type="ECO:0000259" key="1">
    <source>
        <dbReference type="SMART" id="SM01321"/>
    </source>
</evidence>
<evidence type="ECO:0000313" key="2">
    <source>
        <dbReference type="EMBL" id="TCJ13374.1"/>
    </source>
</evidence>
<keyword evidence="3" id="KW-1185">Reference proteome</keyword>
<dbReference type="SMART" id="SM01321">
    <property type="entry name" value="Y1_Tnp"/>
    <property type="match status" value="1"/>
</dbReference>
<dbReference type="RefSeq" id="WP_131450030.1">
    <property type="nucleotide sequence ID" value="NZ_SJZI01000046.1"/>
</dbReference>
<dbReference type="InterPro" id="IPR036515">
    <property type="entry name" value="Transposase_17_sf"/>
</dbReference>
<comment type="caution">
    <text evidence="2">The sequence shown here is derived from an EMBL/GenBank/DDBJ whole genome shotgun (WGS) entry which is preliminary data.</text>
</comment>
<dbReference type="PANTHER" id="PTHR33360:SF2">
    <property type="entry name" value="TRANSPOSASE FOR INSERTION SEQUENCE ELEMENT IS200"/>
    <property type="match status" value="1"/>
</dbReference>
<dbReference type="Pfam" id="PF01797">
    <property type="entry name" value="Y1_Tnp"/>
    <property type="match status" value="1"/>
</dbReference>
<sequence length="153" mass="17946">MANTYSQSHVHVVMAVRNRAALIGPSFQERMHQYMTGAAQNQGHRLLAINSMPDHLHAVLGMGLHQAPSDFMRIWKGDTSEWINKSGLCPERFNWQGGFGWFHLDRSRLYPVIDYVMHQQEHHRNVPFRQEYMGLLNEENVPFDPRYIFRDPE</sequence>
<dbReference type="EMBL" id="SJZI01000046">
    <property type="protein sequence ID" value="TCJ13374.1"/>
    <property type="molecule type" value="Genomic_DNA"/>
</dbReference>
<dbReference type="Proteomes" id="UP000295334">
    <property type="component" value="Unassembled WGS sequence"/>
</dbReference>